<sequence length="102" mass="11163">MDMRKLLLALAAVAAFAGVAEARDGCGRGWYYNGYRCVPARAAPPVVVAPRYMAPPPRYAPRSFAYAGPDRWGKPQYYPGPRGTCPKGFTVQSGLCKPYRGY</sequence>
<name>A0A1W6ZMF4_9HYPH</name>
<keyword evidence="2" id="KW-1185">Reference proteome</keyword>
<evidence type="ECO:0000313" key="2">
    <source>
        <dbReference type="Proteomes" id="UP000194137"/>
    </source>
</evidence>
<dbReference type="NCBIfam" id="NF047412">
    <property type="entry name" value="sig_GCG_CRPN_rpt"/>
    <property type="match status" value="1"/>
</dbReference>
<proteinExistence type="predicted"/>
<dbReference type="KEGG" id="psin:CAK95_01820"/>
<dbReference type="InterPro" id="IPR058110">
    <property type="entry name" value="GCG_CRPN_dom"/>
</dbReference>
<dbReference type="AlphaFoldDB" id="A0A1W6ZMF4"/>
<protein>
    <submittedName>
        <fullName evidence="1">Uncharacterized protein</fullName>
    </submittedName>
</protein>
<organism evidence="1 2">
    <name type="scientific">Pseudorhodoplanes sinuspersici</name>
    <dbReference type="NCBI Taxonomy" id="1235591"/>
    <lineage>
        <taxon>Bacteria</taxon>
        <taxon>Pseudomonadati</taxon>
        <taxon>Pseudomonadota</taxon>
        <taxon>Alphaproteobacteria</taxon>
        <taxon>Hyphomicrobiales</taxon>
        <taxon>Pseudorhodoplanes</taxon>
    </lineage>
</organism>
<dbReference type="EMBL" id="CP021112">
    <property type="protein sequence ID" value="ARP97954.1"/>
    <property type="molecule type" value="Genomic_DNA"/>
</dbReference>
<dbReference type="OrthoDB" id="8455972at2"/>
<reference evidence="1 2" key="1">
    <citation type="submission" date="2017-05" db="EMBL/GenBank/DDBJ databases">
        <title>Full genome sequence of Pseudorhodoplanes sinuspersici.</title>
        <authorList>
            <person name="Dastgheib S.M.M."/>
            <person name="Shavandi M."/>
            <person name="Tirandaz H."/>
        </authorList>
    </citation>
    <scope>NUCLEOTIDE SEQUENCE [LARGE SCALE GENOMIC DNA]</scope>
    <source>
        <strain evidence="1 2">RIPI110</strain>
    </source>
</reference>
<dbReference type="RefSeq" id="WP_086086273.1">
    <property type="nucleotide sequence ID" value="NZ_CP021112.1"/>
</dbReference>
<accession>A0A1W6ZMF4</accession>
<dbReference type="Proteomes" id="UP000194137">
    <property type="component" value="Chromosome"/>
</dbReference>
<evidence type="ECO:0000313" key="1">
    <source>
        <dbReference type="EMBL" id="ARP97954.1"/>
    </source>
</evidence>
<gene>
    <name evidence="1" type="ORF">CAK95_01820</name>
</gene>